<dbReference type="InterPro" id="IPR005147">
    <property type="entry name" value="tRNA_synthase_B5-dom"/>
</dbReference>
<keyword evidence="13 15" id="KW-0030">Aminoacyl-tRNA synthetase</keyword>
<name>A0A9E8RV14_9BACI</name>
<dbReference type="InterPro" id="IPR004532">
    <property type="entry name" value="Phe-tRNA-ligase_IIc_bsu_bact"/>
</dbReference>
<dbReference type="InterPro" id="IPR045864">
    <property type="entry name" value="aa-tRNA-synth_II/BPL/LPL"/>
</dbReference>
<dbReference type="InterPro" id="IPR012340">
    <property type="entry name" value="NA-bd_OB-fold"/>
</dbReference>
<evidence type="ECO:0000313" key="20">
    <source>
        <dbReference type="EMBL" id="WAA10200.1"/>
    </source>
</evidence>
<feature type="domain" description="B5" evidence="19">
    <location>
        <begin position="409"/>
        <end position="484"/>
    </location>
</feature>
<dbReference type="GO" id="GO:0140096">
    <property type="term" value="F:catalytic activity, acting on a protein"/>
    <property type="evidence" value="ECO:0007669"/>
    <property type="project" value="UniProtKB-ARBA"/>
</dbReference>
<sequence length="803" mass="89272">MLVSYKWLQSYVDLEGITPEELANQLTKSGIEVDGIERPSERLKNFVVGHVLEKEKHPNADKLNRCLVHIGEEEPVQIICGAPNVAAGQKVVVAKPGARLPGNVKIKRSKIRGEVSNGMICSLQELGLETKVVPKDFADGIYVLPEESVPGTDALPLLGLDDAVLDLDLTANRADCMSMIGVAYEVGAIFNRRVKLPEIKEKSSEERAADYIHVKVDNPQDNPLYTAKIIKNVKIGPSPLWLQTRLMASGIRPHNNVVDITNYILHEYGQPLHAFDYDRFGSKEIVVRRAKEGEKLTTLDEVERTLSEEHLVITNGIEPVALAGVMGGLDSEVQSDTKTVLLESAYFNGTVIRKASRDLGLRSESSSRFERGIDPQRVREAAERAADLIAELAGGEVLEGTVEADALTANPVKIEFALGNLNDRLGTELSIGDVEQIMDRLQFSYEIEGERITATVPSRRWDLHIPEDMYEEIARLYGYDNIPKTLPKGVALGGLSPYQRKRRMVRDCLEGAGLMQSVTYSLTSADQYAQFARRKTEPIQLANPMSEAHAVLRLSLVPHLLDAVSYNLARNNKQVFLYEIGSVFYSQGNDRLPEEREHLAGAMTGLYVDHPWQGKKDPVDFYTVKGILDALFDKLSIAQSIRYEKGEGDGLHPGQTANILLDGQVVGFIGKIAPEMEKRYDVKNVFVFELDLSKLLSWETTPLLYRPIPKFPSISRDIALIVDREVPAGDLKRTIQKAGGKLLKEVDVFDVYEGKNVSEGKKSIAFTLEYYDPERTLTDDQVVAVHEDILSAVKEAFGAELRK</sequence>
<evidence type="ECO:0000256" key="9">
    <source>
        <dbReference type="ARBA" id="ARBA00022840"/>
    </source>
</evidence>
<comment type="similarity">
    <text evidence="2 15">Belongs to the phenylalanyl-tRNA synthetase beta subunit family. Type 1 subfamily.</text>
</comment>
<dbReference type="SUPFAM" id="SSF56037">
    <property type="entry name" value="PheT/TilS domain"/>
    <property type="match status" value="1"/>
</dbReference>
<dbReference type="AlphaFoldDB" id="A0A9E8RV14"/>
<dbReference type="PANTHER" id="PTHR10947">
    <property type="entry name" value="PHENYLALANYL-TRNA SYNTHETASE BETA CHAIN AND LEUCINE-RICH REPEAT-CONTAINING PROTEIN 47"/>
    <property type="match status" value="1"/>
</dbReference>
<dbReference type="CDD" id="cd02796">
    <property type="entry name" value="tRNA_bind_bactPheRS"/>
    <property type="match status" value="1"/>
</dbReference>
<keyword evidence="12 15" id="KW-0648">Protein biosynthesis</keyword>
<dbReference type="InterPro" id="IPR005146">
    <property type="entry name" value="B3/B4_tRNA-bd"/>
</dbReference>
<feature type="binding site" evidence="15">
    <location>
        <position position="468"/>
    </location>
    <ligand>
        <name>Mg(2+)</name>
        <dbReference type="ChEBI" id="CHEBI:18420"/>
        <note>shared with alpha subunit</note>
    </ligand>
</feature>
<keyword evidence="6 15" id="KW-0436">Ligase</keyword>
<evidence type="ECO:0000256" key="3">
    <source>
        <dbReference type="ARBA" id="ARBA00011209"/>
    </source>
</evidence>
<dbReference type="Gene3D" id="3.30.930.10">
    <property type="entry name" value="Bira Bifunctional Protein, Domain 2"/>
    <property type="match status" value="1"/>
</dbReference>
<dbReference type="FunFam" id="3.30.70.380:FF:000001">
    <property type="entry name" value="Phenylalanine--tRNA ligase beta subunit"/>
    <property type="match status" value="1"/>
</dbReference>
<keyword evidence="9 15" id="KW-0067">ATP-binding</keyword>
<dbReference type="InterPro" id="IPR009061">
    <property type="entry name" value="DNA-bd_dom_put_sf"/>
</dbReference>
<evidence type="ECO:0000256" key="12">
    <source>
        <dbReference type="ARBA" id="ARBA00022917"/>
    </source>
</evidence>
<dbReference type="GO" id="GO:0016740">
    <property type="term" value="F:transferase activity"/>
    <property type="evidence" value="ECO:0007669"/>
    <property type="project" value="UniProtKB-ARBA"/>
</dbReference>
<evidence type="ECO:0000256" key="16">
    <source>
        <dbReference type="PROSITE-ProRule" id="PRU00209"/>
    </source>
</evidence>
<dbReference type="Gene3D" id="3.30.56.10">
    <property type="match status" value="2"/>
</dbReference>
<feature type="binding site" evidence="15">
    <location>
        <position position="471"/>
    </location>
    <ligand>
        <name>Mg(2+)</name>
        <dbReference type="ChEBI" id="CHEBI:18420"/>
        <note>shared with alpha subunit</note>
    </ligand>
</feature>
<gene>
    <name evidence="15 20" type="primary">pheT</name>
    <name evidence="20" type="ORF">OE104_02330</name>
</gene>
<dbReference type="FunFam" id="3.30.930.10:FF:000022">
    <property type="entry name" value="Phenylalanine--tRNA ligase beta subunit"/>
    <property type="match status" value="1"/>
</dbReference>
<evidence type="ECO:0000259" key="18">
    <source>
        <dbReference type="PROSITE" id="PS51447"/>
    </source>
</evidence>
<dbReference type="InterPro" id="IPR036690">
    <property type="entry name" value="Fdx_antiC-bd_sf"/>
</dbReference>
<dbReference type="InterPro" id="IPR033714">
    <property type="entry name" value="tRNA_bind_bactPheRS"/>
</dbReference>
<comment type="subunit">
    <text evidence="3 15">Tetramer of two alpha and two beta subunits.</text>
</comment>
<dbReference type="InterPro" id="IPR020825">
    <property type="entry name" value="Phe-tRNA_synthase-like_B3/B4"/>
</dbReference>
<dbReference type="KEGG" id="faf:OE104_02330"/>
<keyword evidence="21" id="KW-1185">Reference proteome</keyword>
<feature type="domain" description="TRNA-binding" evidence="17">
    <location>
        <begin position="40"/>
        <end position="155"/>
    </location>
</feature>
<evidence type="ECO:0000256" key="14">
    <source>
        <dbReference type="ARBA" id="ARBA00049255"/>
    </source>
</evidence>
<dbReference type="GO" id="GO:0000287">
    <property type="term" value="F:magnesium ion binding"/>
    <property type="evidence" value="ECO:0007669"/>
    <property type="project" value="UniProtKB-UniRule"/>
</dbReference>
<keyword evidence="4 15" id="KW-0963">Cytoplasm</keyword>
<keyword evidence="5 16" id="KW-0820">tRNA-binding</keyword>
<keyword evidence="10 15" id="KW-0460">Magnesium</keyword>
<dbReference type="GO" id="GO:0000049">
    <property type="term" value="F:tRNA binding"/>
    <property type="evidence" value="ECO:0007669"/>
    <property type="project" value="UniProtKB-UniRule"/>
</dbReference>
<dbReference type="SMART" id="SM00873">
    <property type="entry name" value="B3_4"/>
    <property type="match status" value="1"/>
</dbReference>
<dbReference type="Gene3D" id="2.40.50.140">
    <property type="entry name" value="Nucleic acid-binding proteins"/>
    <property type="match status" value="1"/>
</dbReference>
<dbReference type="HAMAP" id="MF_00283">
    <property type="entry name" value="Phe_tRNA_synth_beta1"/>
    <property type="match status" value="1"/>
</dbReference>
<feature type="domain" description="FDX-ACB" evidence="18">
    <location>
        <begin position="709"/>
        <end position="802"/>
    </location>
</feature>
<dbReference type="Pfam" id="PF17759">
    <property type="entry name" value="tRNA_synthFbeta"/>
    <property type="match status" value="1"/>
</dbReference>
<comment type="cofactor">
    <cofactor evidence="15">
        <name>Mg(2+)</name>
        <dbReference type="ChEBI" id="CHEBI:18420"/>
    </cofactor>
    <text evidence="15">Binds 2 magnesium ions per tetramer.</text>
</comment>
<dbReference type="GO" id="GO:0006432">
    <property type="term" value="P:phenylalanyl-tRNA aminoacylation"/>
    <property type="evidence" value="ECO:0007669"/>
    <property type="project" value="UniProtKB-UniRule"/>
</dbReference>
<dbReference type="GO" id="GO:0009328">
    <property type="term" value="C:phenylalanine-tRNA ligase complex"/>
    <property type="evidence" value="ECO:0007669"/>
    <property type="project" value="TreeGrafter"/>
</dbReference>
<dbReference type="Pfam" id="PF03484">
    <property type="entry name" value="B5"/>
    <property type="match status" value="1"/>
</dbReference>
<evidence type="ECO:0000256" key="2">
    <source>
        <dbReference type="ARBA" id="ARBA00008653"/>
    </source>
</evidence>
<dbReference type="PROSITE" id="PS51483">
    <property type="entry name" value="B5"/>
    <property type="match status" value="1"/>
</dbReference>
<dbReference type="Proteomes" id="UP001164718">
    <property type="component" value="Chromosome"/>
</dbReference>
<dbReference type="Pfam" id="PF03147">
    <property type="entry name" value="FDX-ACB"/>
    <property type="match status" value="1"/>
</dbReference>
<dbReference type="SUPFAM" id="SSF54991">
    <property type="entry name" value="Anticodon-binding domain of PheRS"/>
    <property type="match status" value="1"/>
</dbReference>
<feature type="binding site" evidence="15">
    <location>
        <position position="472"/>
    </location>
    <ligand>
        <name>Mg(2+)</name>
        <dbReference type="ChEBI" id="CHEBI:18420"/>
        <note>shared with alpha subunit</note>
    </ligand>
</feature>
<evidence type="ECO:0000256" key="1">
    <source>
        <dbReference type="ARBA" id="ARBA00004496"/>
    </source>
</evidence>
<evidence type="ECO:0000256" key="4">
    <source>
        <dbReference type="ARBA" id="ARBA00022490"/>
    </source>
</evidence>
<evidence type="ECO:0000256" key="7">
    <source>
        <dbReference type="ARBA" id="ARBA00022723"/>
    </source>
</evidence>
<dbReference type="PROSITE" id="PS51447">
    <property type="entry name" value="FDX_ACB"/>
    <property type="match status" value="1"/>
</dbReference>
<dbReference type="InterPro" id="IPR005121">
    <property type="entry name" value="Fdx_antiC-bd"/>
</dbReference>
<accession>A0A9E8RV14</accession>
<evidence type="ECO:0000313" key="21">
    <source>
        <dbReference type="Proteomes" id="UP001164718"/>
    </source>
</evidence>
<dbReference type="SUPFAM" id="SSF46955">
    <property type="entry name" value="Putative DNA-binding domain"/>
    <property type="match status" value="1"/>
</dbReference>
<keyword evidence="8 15" id="KW-0547">Nucleotide-binding</keyword>
<evidence type="ECO:0000256" key="13">
    <source>
        <dbReference type="ARBA" id="ARBA00023146"/>
    </source>
</evidence>
<dbReference type="NCBIfam" id="TIGR00472">
    <property type="entry name" value="pheT_bact"/>
    <property type="match status" value="1"/>
</dbReference>
<dbReference type="EMBL" id="CP106878">
    <property type="protein sequence ID" value="WAA10200.1"/>
    <property type="molecule type" value="Genomic_DNA"/>
</dbReference>
<feature type="binding site" evidence="15">
    <location>
        <position position="462"/>
    </location>
    <ligand>
        <name>Mg(2+)</name>
        <dbReference type="ChEBI" id="CHEBI:18420"/>
        <note>shared with alpha subunit</note>
    </ligand>
</feature>
<dbReference type="EC" id="6.1.1.20" evidence="15"/>
<keyword evidence="11 16" id="KW-0694">RNA-binding</keyword>
<dbReference type="Gene3D" id="3.30.70.380">
    <property type="entry name" value="Ferrodoxin-fold anticodon-binding domain"/>
    <property type="match status" value="1"/>
</dbReference>
<dbReference type="FunFam" id="3.50.40.10:FF:000001">
    <property type="entry name" value="Phenylalanine--tRNA ligase beta subunit"/>
    <property type="match status" value="1"/>
</dbReference>
<proteinExistence type="inferred from homology"/>
<evidence type="ECO:0000256" key="10">
    <source>
        <dbReference type="ARBA" id="ARBA00022842"/>
    </source>
</evidence>
<keyword evidence="7 15" id="KW-0479">Metal-binding</keyword>
<evidence type="ECO:0000256" key="6">
    <source>
        <dbReference type="ARBA" id="ARBA00022598"/>
    </source>
</evidence>
<dbReference type="InterPro" id="IPR041616">
    <property type="entry name" value="PheRS_beta_core"/>
</dbReference>
<evidence type="ECO:0000256" key="11">
    <source>
        <dbReference type="ARBA" id="ARBA00022884"/>
    </source>
</evidence>
<dbReference type="RefSeq" id="WP_275417985.1">
    <property type="nucleotide sequence ID" value="NZ_CP106878.1"/>
</dbReference>
<reference evidence="20" key="1">
    <citation type="submission" date="2022-09" db="EMBL/GenBank/DDBJ databases">
        <title>Complete Genomes of Fervidibacillus albus and Fervidibacillus halotolerans isolated from tidal flat sediments.</title>
        <authorList>
            <person name="Kwon K.K."/>
            <person name="Yang S.-H."/>
            <person name="Park M.J."/>
            <person name="Oh H.-M."/>
        </authorList>
    </citation>
    <scope>NUCLEOTIDE SEQUENCE</scope>
    <source>
        <strain evidence="20">MEBiC13591</strain>
    </source>
</reference>
<dbReference type="SMART" id="SM00874">
    <property type="entry name" value="B5"/>
    <property type="match status" value="1"/>
</dbReference>
<evidence type="ECO:0000256" key="5">
    <source>
        <dbReference type="ARBA" id="ARBA00022555"/>
    </source>
</evidence>
<dbReference type="SUPFAM" id="SSF50249">
    <property type="entry name" value="Nucleic acid-binding proteins"/>
    <property type="match status" value="1"/>
</dbReference>
<dbReference type="PROSITE" id="PS50886">
    <property type="entry name" value="TRBD"/>
    <property type="match status" value="1"/>
</dbReference>
<dbReference type="CDD" id="cd00769">
    <property type="entry name" value="PheRS_beta_core"/>
    <property type="match status" value="1"/>
</dbReference>
<dbReference type="FunFam" id="2.40.50.140:FF:000045">
    <property type="entry name" value="Phenylalanine--tRNA ligase beta subunit"/>
    <property type="match status" value="1"/>
</dbReference>
<dbReference type="InterPro" id="IPR045060">
    <property type="entry name" value="Phe-tRNA-ligase_IIc_bsu"/>
</dbReference>
<comment type="subcellular location">
    <subcellularLocation>
        <location evidence="1 15">Cytoplasm</location>
    </subcellularLocation>
</comment>
<dbReference type="GO" id="GO:0004826">
    <property type="term" value="F:phenylalanine-tRNA ligase activity"/>
    <property type="evidence" value="ECO:0007669"/>
    <property type="project" value="UniProtKB-UniRule"/>
</dbReference>
<dbReference type="PANTHER" id="PTHR10947:SF0">
    <property type="entry name" value="PHENYLALANINE--TRNA LIGASE BETA SUBUNIT"/>
    <property type="match status" value="1"/>
</dbReference>
<dbReference type="NCBIfam" id="NF045760">
    <property type="entry name" value="YtpR"/>
    <property type="match status" value="1"/>
</dbReference>
<dbReference type="Pfam" id="PF03483">
    <property type="entry name" value="B3_4"/>
    <property type="match status" value="1"/>
</dbReference>
<dbReference type="Gene3D" id="3.50.40.10">
    <property type="entry name" value="Phenylalanyl-trna Synthetase, Chain B, domain 3"/>
    <property type="match status" value="1"/>
</dbReference>
<dbReference type="GO" id="GO:0005524">
    <property type="term" value="F:ATP binding"/>
    <property type="evidence" value="ECO:0007669"/>
    <property type="project" value="UniProtKB-UniRule"/>
</dbReference>
<evidence type="ECO:0000259" key="17">
    <source>
        <dbReference type="PROSITE" id="PS50886"/>
    </source>
</evidence>
<evidence type="ECO:0000256" key="8">
    <source>
        <dbReference type="ARBA" id="ARBA00022741"/>
    </source>
</evidence>
<evidence type="ECO:0000256" key="15">
    <source>
        <dbReference type="HAMAP-Rule" id="MF_00283"/>
    </source>
</evidence>
<dbReference type="InterPro" id="IPR002547">
    <property type="entry name" value="tRNA-bd_dom"/>
</dbReference>
<organism evidence="20 21">
    <name type="scientific">Fervidibacillus albus</name>
    <dbReference type="NCBI Taxonomy" id="2980026"/>
    <lineage>
        <taxon>Bacteria</taxon>
        <taxon>Bacillati</taxon>
        <taxon>Bacillota</taxon>
        <taxon>Bacilli</taxon>
        <taxon>Bacillales</taxon>
        <taxon>Bacillaceae</taxon>
        <taxon>Fervidibacillus</taxon>
    </lineage>
</organism>
<dbReference type="SUPFAM" id="SSF55681">
    <property type="entry name" value="Class II aaRS and biotin synthetases"/>
    <property type="match status" value="1"/>
</dbReference>
<protein>
    <recommendedName>
        <fullName evidence="15">Phenylalanine--tRNA ligase beta subunit</fullName>
        <ecNumber evidence="15">6.1.1.20</ecNumber>
    </recommendedName>
    <alternativeName>
        <fullName evidence="15">Phenylalanyl-tRNA synthetase beta subunit</fullName>
        <shortName evidence="15">PheRS</shortName>
    </alternativeName>
</protein>
<dbReference type="Pfam" id="PF01588">
    <property type="entry name" value="tRNA_bind"/>
    <property type="match status" value="1"/>
</dbReference>
<comment type="catalytic activity">
    <reaction evidence="14 15">
        <text>tRNA(Phe) + L-phenylalanine + ATP = L-phenylalanyl-tRNA(Phe) + AMP + diphosphate + H(+)</text>
        <dbReference type="Rhea" id="RHEA:19413"/>
        <dbReference type="Rhea" id="RHEA-COMP:9668"/>
        <dbReference type="Rhea" id="RHEA-COMP:9699"/>
        <dbReference type="ChEBI" id="CHEBI:15378"/>
        <dbReference type="ChEBI" id="CHEBI:30616"/>
        <dbReference type="ChEBI" id="CHEBI:33019"/>
        <dbReference type="ChEBI" id="CHEBI:58095"/>
        <dbReference type="ChEBI" id="CHEBI:78442"/>
        <dbReference type="ChEBI" id="CHEBI:78531"/>
        <dbReference type="ChEBI" id="CHEBI:456215"/>
        <dbReference type="EC" id="6.1.1.20"/>
    </reaction>
</comment>
<evidence type="ECO:0000259" key="19">
    <source>
        <dbReference type="PROSITE" id="PS51483"/>
    </source>
</evidence>
<dbReference type="SMART" id="SM00896">
    <property type="entry name" value="FDX-ACB"/>
    <property type="match status" value="1"/>
</dbReference>